<accession>A0A8H4X106</accession>
<dbReference type="Proteomes" id="UP000622797">
    <property type="component" value="Unassembled WGS sequence"/>
</dbReference>
<comment type="caution">
    <text evidence="1">The sequence shown here is derived from an EMBL/GenBank/DDBJ whole genome shotgun (WGS) entry which is preliminary data.</text>
</comment>
<organism evidence="1 2">
    <name type="scientific">Fusarium sarcochroum</name>
    <dbReference type="NCBI Taxonomy" id="1208366"/>
    <lineage>
        <taxon>Eukaryota</taxon>
        <taxon>Fungi</taxon>
        <taxon>Dikarya</taxon>
        <taxon>Ascomycota</taxon>
        <taxon>Pezizomycotina</taxon>
        <taxon>Sordariomycetes</taxon>
        <taxon>Hypocreomycetidae</taxon>
        <taxon>Hypocreales</taxon>
        <taxon>Nectriaceae</taxon>
        <taxon>Fusarium</taxon>
        <taxon>Fusarium lateritium species complex</taxon>
    </lineage>
</organism>
<sequence length="358" mass="42127">MKPIIHDLETRCAGHLPPIFLLAARLRAIDLAKTSIQEAELKVKAVSLPHLFRQDAHFALSGWNKLSFICSLSRLLVEVEWITTSYAPKGWHNMQMSEDGVFPGPWVKDQVETTLNLSKLEQRKFLEASLHFECHCRIFFLGQETLFKRNSGFRDLFFQAADKSSITTNDFYSITFYVFDQHWSMLKNVMAKFDYEADSLKAPGAERMGSSGSLSEPTIERWQMYEDRFRRRTRLEMHKFIHYLLSQGSSMLLELQSMDLCEQIRFTVQTFYQVATSHHPAILMVRGIDNLRKGTVEADPWQPWEHIECQSYRSLEIWQRGVSFWDEDRFKRLVEERDRLERLNLVLWRAHYGYARPS</sequence>
<reference evidence="1" key="2">
    <citation type="submission" date="2020-05" db="EMBL/GenBank/DDBJ databases">
        <authorList>
            <person name="Kim H.-S."/>
            <person name="Proctor R.H."/>
            <person name="Brown D.W."/>
        </authorList>
    </citation>
    <scope>NUCLEOTIDE SEQUENCE</scope>
    <source>
        <strain evidence="1">NRRL 20472</strain>
    </source>
</reference>
<evidence type="ECO:0000313" key="2">
    <source>
        <dbReference type="Proteomes" id="UP000622797"/>
    </source>
</evidence>
<reference evidence="1" key="1">
    <citation type="journal article" date="2020" name="BMC Genomics">
        <title>Correction to: Identification and distribution of gene clusters required for synthesis of sphingolipid metabolism inhibitors in diverse species of the filamentous fungus Fusarium.</title>
        <authorList>
            <person name="Kim H.S."/>
            <person name="Lohmar J.M."/>
            <person name="Busman M."/>
            <person name="Brown D.W."/>
            <person name="Naumann T.A."/>
            <person name="Divon H.H."/>
            <person name="Lysoe E."/>
            <person name="Uhlig S."/>
            <person name="Proctor R.H."/>
        </authorList>
    </citation>
    <scope>NUCLEOTIDE SEQUENCE</scope>
    <source>
        <strain evidence="1">NRRL 20472</strain>
    </source>
</reference>
<name>A0A8H4X106_9HYPO</name>
<evidence type="ECO:0000313" key="1">
    <source>
        <dbReference type="EMBL" id="KAF4957079.1"/>
    </source>
</evidence>
<dbReference type="OrthoDB" id="5098625at2759"/>
<dbReference type="EMBL" id="JABEXW010000737">
    <property type="protein sequence ID" value="KAF4957079.1"/>
    <property type="molecule type" value="Genomic_DNA"/>
</dbReference>
<protein>
    <submittedName>
        <fullName evidence="1">Uncharacterized protein</fullName>
    </submittedName>
</protein>
<keyword evidence="2" id="KW-1185">Reference proteome</keyword>
<proteinExistence type="predicted"/>
<gene>
    <name evidence="1" type="ORF">FSARC_11410</name>
</gene>
<dbReference type="AlphaFoldDB" id="A0A8H4X106"/>